<evidence type="ECO:0000313" key="3">
    <source>
        <dbReference type="EMBL" id="OWF45182.1"/>
    </source>
</evidence>
<proteinExistence type="predicted"/>
<dbReference type="Pfam" id="PF20700">
    <property type="entry name" value="Mutator"/>
    <property type="match status" value="2"/>
</dbReference>
<sequence length="361" mass="40486">MWNSVFRLHAEKHYETCKIPEFELDTERKRALGWSCYVRCAKCSYRSPLHKLYREADTNKPGPKPALVNRYLPSALCGQSISTKGARLLLGHLNIPAGAKSGMQRQANMVSKEITALNKIDMAEKTRHVVEVNHLRGDANPSTIGIALDGRYNSTSFGSAKKPGMNGLTGACHWKNIGDQLTSEGILVKYATTDGNGTGAKGIEEAMQALDPMWKVERLADPTHLGKAQFRKSNSAKFSESMFPGRTRLMRAHSQKIFSHDLKARSSLIFKYLIKQHNGNLDIITKRLPAVLDAIVSRYSGDCSKCKQHSVVCSWGDSNNWRTRSSFKRSKSVRKSDYRKGQLDPTLHRPRGDNQPQDHLY</sequence>
<comment type="caution">
    <text evidence="3">The sequence shown here is derived from an EMBL/GenBank/DDBJ whole genome shotgun (WGS) entry which is preliminary data.</text>
</comment>
<feature type="compositionally biased region" description="Basic and acidic residues" evidence="1">
    <location>
        <begin position="334"/>
        <end position="352"/>
    </location>
</feature>
<evidence type="ECO:0000313" key="4">
    <source>
        <dbReference type="Proteomes" id="UP000242188"/>
    </source>
</evidence>
<protein>
    <recommendedName>
        <fullName evidence="2">Mutator-like transposase domain-containing protein</fullName>
    </recommendedName>
</protein>
<keyword evidence="4" id="KW-1185">Reference proteome</keyword>
<dbReference type="AlphaFoldDB" id="A0A210Q8V8"/>
<dbReference type="InterPro" id="IPR049012">
    <property type="entry name" value="Mutator_transp_dom"/>
</dbReference>
<reference evidence="3 4" key="1">
    <citation type="journal article" date="2017" name="Nat. Ecol. Evol.">
        <title>Scallop genome provides insights into evolution of bilaterian karyotype and development.</title>
        <authorList>
            <person name="Wang S."/>
            <person name="Zhang J."/>
            <person name="Jiao W."/>
            <person name="Li J."/>
            <person name="Xun X."/>
            <person name="Sun Y."/>
            <person name="Guo X."/>
            <person name="Huan P."/>
            <person name="Dong B."/>
            <person name="Zhang L."/>
            <person name="Hu X."/>
            <person name="Sun X."/>
            <person name="Wang J."/>
            <person name="Zhao C."/>
            <person name="Wang Y."/>
            <person name="Wang D."/>
            <person name="Huang X."/>
            <person name="Wang R."/>
            <person name="Lv J."/>
            <person name="Li Y."/>
            <person name="Zhang Z."/>
            <person name="Liu B."/>
            <person name="Lu W."/>
            <person name="Hui Y."/>
            <person name="Liang J."/>
            <person name="Zhou Z."/>
            <person name="Hou R."/>
            <person name="Li X."/>
            <person name="Liu Y."/>
            <person name="Li H."/>
            <person name="Ning X."/>
            <person name="Lin Y."/>
            <person name="Zhao L."/>
            <person name="Xing Q."/>
            <person name="Dou J."/>
            <person name="Li Y."/>
            <person name="Mao J."/>
            <person name="Guo H."/>
            <person name="Dou H."/>
            <person name="Li T."/>
            <person name="Mu C."/>
            <person name="Jiang W."/>
            <person name="Fu Q."/>
            <person name="Fu X."/>
            <person name="Miao Y."/>
            <person name="Liu J."/>
            <person name="Yu Q."/>
            <person name="Li R."/>
            <person name="Liao H."/>
            <person name="Li X."/>
            <person name="Kong Y."/>
            <person name="Jiang Z."/>
            <person name="Chourrout D."/>
            <person name="Li R."/>
            <person name="Bao Z."/>
        </authorList>
    </citation>
    <scope>NUCLEOTIDE SEQUENCE [LARGE SCALE GENOMIC DNA]</scope>
    <source>
        <strain evidence="3 4">PY_sf001</strain>
    </source>
</reference>
<name>A0A210Q8V8_MIZYE</name>
<organism evidence="3 4">
    <name type="scientific">Mizuhopecten yessoensis</name>
    <name type="common">Japanese scallop</name>
    <name type="synonym">Patinopecten yessoensis</name>
    <dbReference type="NCBI Taxonomy" id="6573"/>
    <lineage>
        <taxon>Eukaryota</taxon>
        <taxon>Metazoa</taxon>
        <taxon>Spiralia</taxon>
        <taxon>Lophotrochozoa</taxon>
        <taxon>Mollusca</taxon>
        <taxon>Bivalvia</taxon>
        <taxon>Autobranchia</taxon>
        <taxon>Pteriomorphia</taxon>
        <taxon>Pectinida</taxon>
        <taxon>Pectinoidea</taxon>
        <taxon>Pectinidae</taxon>
        <taxon>Mizuhopecten</taxon>
    </lineage>
</organism>
<feature type="domain" description="Mutator-like transposase" evidence="2">
    <location>
        <begin position="175"/>
        <end position="313"/>
    </location>
</feature>
<evidence type="ECO:0000256" key="1">
    <source>
        <dbReference type="SAM" id="MobiDB-lite"/>
    </source>
</evidence>
<gene>
    <name evidence="3" type="ORF">KP79_PYT23613</name>
</gene>
<feature type="domain" description="Mutator-like transposase" evidence="2">
    <location>
        <begin position="1"/>
        <end position="160"/>
    </location>
</feature>
<accession>A0A210Q8V8</accession>
<evidence type="ECO:0000259" key="2">
    <source>
        <dbReference type="Pfam" id="PF20700"/>
    </source>
</evidence>
<dbReference type="EMBL" id="NEDP02004556">
    <property type="protein sequence ID" value="OWF45182.1"/>
    <property type="molecule type" value="Genomic_DNA"/>
</dbReference>
<dbReference type="Proteomes" id="UP000242188">
    <property type="component" value="Unassembled WGS sequence"/>
</dbReference>
<feature type="region of interest" description="Disordered" evidence="1">
    <location>
        <begin position="326"/>
        <end position="361"/>
    </location>
</feature>